<evidence type="ECO:0000256" key="1">
    <source>
        <dbReference type="SAM" id="MobiDB-lite"/>
    </source>
</evidence>
<dbReference type="InterPro" id="IPR001357">
    <property type="entry name" value="BRCT_dom"/>
</dbReference>
<feature type="compositionally biased region" description="Basic and acidic residues" evidence="1">
    <location>
        <begin position="16"/>
        <end position="30"/>
    </location>
</feature>
<dbReference type="AlphaFoldDB" id="A0A7S4GQI1"/>
<dbReference type="EMBL" id="HBJA01153456">
    <property type="protein sequence ID" value="CAE0843773.1"/>
    <property type="molecule type" value="Transcribed_RNA"/>
</dbReference>
<sequence>MKNKFKKQRLKLAQRQAKENPAFEDKDKDPKELLKKRKRFDLEGPLKGFVICQSGIDFPVAVNRKEIEKKIVELGGLIEQNPKRCTHLLLLPDGADSKRHKTAVENGAQVLSLQQLMTAMKGKTVKEFEEEAPLKKKRTNAGVAMSADDAPDPFANPFASRQVFGDALATPFMYKPEEAMFRI</sequence>
<name>A0A7S4GQI1_9EUGL</name>
<dbReference type="InterPro" id="IPR036420">
    <property type="entry name" value="BRCT_dom_sf"/>
</dbReference>
<protein>
    <recommendedName>
        <fullName evidence="2">BRCT domain-containing protein</fullName>
    </recommendedName>
</protein>
<evidence type="ECO:0000259" key="2">
    <source>
        <dbReference type="Pfam" id="PF00533"/>
    </source>
</evidence>
<dbReference type="Gene3D" id="3.40.50.10190">
    <property type="entry name" value="BRCT domain"/>
    <property type="match status" value="1"/>
</dbReference>
<evidence type="ECO:0000313" key="3">
    <source>
        <dbReference type="EMBL" id="CAE0843773.1"/>
    </source>
</evidence>
<dbReference type="Pfam" id="PF00533">
    <property type="entry name" value="BRCT"/>
    <property type="match status" value="1"/>
</dbReference>
<feature type="compositionally biased region" description="Basic residues" evidence="1">
    <location>
        <begin position="1"/>
        <end position="12"/>
    </location>
</feature>
<reference evidence="3" key="1">
    <citation type="submission" date="2021-01" db="EMBL/GenBank/DDBJ databases">
        <authorList>
            <person name="Corre E."/>
            <person name="Pelletier E."/>
            <person name="Niang G."/>
            <person name="Scheremetjew M."/>
            <person name="Finn R."/>
            <person name="Kale V."/>
            <person name="Holt S."/>
            <person name="Cochrane G."/>
            <person name="Meng A."/>
            <person name="Brown T."/>
            <person name="Cohen L."/>
        </authorList>
    </citation>
    <scope>NUCLEOTIDE SEQUENCE</scope>
    <source>
        <strain evidence="3">CCMP1594</strain>
    </source>
</reference>
<feature type="region of interest" description="Disordered" evidence="1">
    <location>
        <begin position="1"/>
        <end position="30"/>
    </location>
</feature>
<gene>
    <name evidence="3" type="ORF">EGYM00163_LOCUS52434</name>
</gene>
<dbReference type="SUPFAM" id="SSF52113">
    <property type="entry name" value="BRCT domain"/>
    <property type="match status" value="1"/>
</dbReference>
<organism evidence="3">
    <name type="scientific">Eutreptiella gymnastica</name>
    <dbReference type="NCBI Taxonomy" id="73025"/>
    <lineage>
        <taxon>Eukaryota</taxon>
        <taxon>Discoba</taxon>
        <taxon>Euglenozoa</taxon>
        <taxon>Euglenida</taxon>
        <taxon>Spirocuta</taxon>
        <taxon>Euglenophyceae</taxon>
        <taxon>Eutreptiales</taxon>
        <taxon>Eutreptiaceae</taxon>
        <taxon>Eutreptiella</taxon>
    </lineage>
</organism>
<accession>A0A7S4GQI1</accession>
<feature type="domain" description="BRCT" evidence="2">
    <location>
        <begin position="62"/>
        <end position="117"/>
    </location>
</feature>
<proteinExistence type="predicted"/>